<proteinExistence type="predicted"/>
<reference evidence="1" key="1">
    <citation type="submission" date="2023-05" db="EMBL/GenBank/DDBJ databases">
        <title>Colonisation of extended spectrum b-lactamase- and carbapenemase-producing bacteria on hospital surfaces from low- and middle-income countries.</title>
        <authorList>
            <person name="Nieto-Rosado M."/>
            <person name="Sands K."/>
            <person name="Iregbu K."/>
            <person name="Zahra R."/>
            <person name="Mazarati J.B."/>
            <person name="Mehtar S."/>
            <person name="Barnards-Group B."/>
            <person name="Walsh T.R."/>
        </authorList>
    </citation>
    <scope>NUCLEOTIDE SEQUENCE</scope>
    <source>
        <strain evidence="1">PP-E493</strain>
    </source>
</reference>
<accession>A0AAE4Q1A3</accession>
<name>A0AAE4Q1A3_9GAMM</name>
<organism evidence="1 2">
    <name type="scientific">Shewanella xiamenensis</name>
    <dbReference type="NCBI Taxonomy" id="332186"/>
    <lineage>
        <taxon>Bacteria</taxon>
        <taxon>Pseudomonadati</taxon>
        <taxon>Pseudomonadota</taxon>
        <taxon>Gammaproteobacteria</taxon>
        <taxon>Alteromonadales</taxon>
        <taxon>Shewanellaceae</taxon>
        <taxon>Shewanella</taxon>
    </lineage>
</organism>
<gene>
    <name evidence="1" type="ORF">QM089_11895</name>
</gene>
<protein>
    <submittedName>
        <fullName evidence="1">Uncharacterized protein</fullName>
    </submittedName>
</protein>
<dbReference type="AlphaFoldDB" id="A0AAE4Q1A3"/>
<dbReference type="EMBL" id="JASGOQ010000001">
    <property type="protein sequence ID" value="MDV5390934.1"/>
    <property type="molecule type" value="Genomic_DNA"/>
</dbReference>
<evidence type="ECO:0000313" key="1">
    <source>
        <dbReference type="EMBL" id="MDV5390934.1"/>
    </source>
</evidence>
<sequence length="186" mass="21179">MQTDRIAEIIYETAISEDKELSLIANQGIFHMPELAFAYQCGKAILKEAHTIFDGLNVTWIREENLGNGGPTDLVFKLENGDTLAIEFKLRDTTTSYEKDIIKLCKITKPNTLKIFCALIDVFDSKLPDDGRQRYIESLTGYRVIPLLKKSFSTKQNWYKSDTSCVVGVWSVSLNETDYFKLTQTC</sequence>
<evidence type="ECO:0000313" key="2">
    <source>
        <dbReference type="Proteomes" id="UP001187859"/>
    </source>
</evidence>
<comment type="caution">
    <text evidence="1">The sequence shown here is derived from an EMBL/GenBank/DDBJ whole genome shotgun (WGS) entry which is preliminary data.</text>
</comment>
<dbReference type="RefSeq" id="WP_301437007.1">
    <property type="nucleotide sequence ID" value="NZ_JASGOQ010000001.1"/>
</dbReference>
<dbReference type="Proteomes" id="UP001187859">
    <property type="component" value="Unassembled WGS sequence"/>
</dbReference>